<keyword evidence="5" id="KW-0325">Glycoprotein</keyword>
<evidence type="ECO:0000256" key="5">
    <source>
        <dbReference type="ARBA" id="ARBA00023180"/>
    </source>
</evidence>
<dbReference type="Pfam" id="PF00560">
    <property type="entry name" value="LRR_1"/>
    <property type="match status" value="1"/>
</dbReference>
<feature type="domain" description="Disease resistance R13L4/SHOC-2-like LRR" evidence="6">
    <location>
        <begin position="82"/>
        <end position="180"/>
    </location>
</feature>
<dbReference type="Proteomes" id="UP000243459">
    <property type="component" value="Chromosome 3"/>
</dbReference>
<organism evidence="7 8">
    <name type="scientific">Asparagus officinalis</name>
    <name type="common">Garden asparagus</name>
    <dbReference type="NCBI Taxonomy" id="4686"/>
    <lineage>
        <taxon>Eukaryota</taxon>
        <taxon>Viridiplantae</taxon>
        <taxon>Streptophyta</taxon>
        <taxon>Embryophyta</taxon>
        <taxon>Tracheophyta</taxon>
        <taxon>Spermatophyta</taxon>
        <taxon>Magnoliopsida</taxon>
        <taxon>Liliopsida</taxon>
        <taxon>Asparagales</taxon>
        <taxon>Asparagaceae</taxon>
        <taxon>Asparagoideae</taxon>
        <taxon>Asparagus</taxon>
    </lineage>
</organism>
<evidence type="ECO:0000313" key="8">
    <source>
        <dbReference type="Proteomes" id="UP000243459"/>
    </source>
</evidence>
<dbReference type="PANTHER" id="PTHR48056">
    <property type="entry name" value="LRR RECEPTOR-LIKE SERINE/THREONINE-PROTEIN KINASE-RELATED"/>
    <property type="match status" value="1"/>
</dbReference>
<dbReference type="PANTHER" id="PTHR48056:SF89">
    <property type="entry name" value="OS06G0585982 PROTEIN"/>
    <property type="match status" value="1"/>
</dbReference>
<dbReference type="InterPro" id="IPR032675">
    <property type="entry name" value="LRR_dom_sf"/>
</dbReference>
<evidence type="ECO:0000313" key="7">
    <source>
        <dbReference type="EMBL" id="ONK76157.1"/>
    </source>
</evidence>
<evidence type="ECO:0000256" key="1">
    <source>
        <dbReference type="ARBA" id="ARBA00004167"/>
    </source>
</evidence>
<dbReference type="SUPFAM" id="SSF52058">
    <property type="entry name" value="L domain-like"/>
    <property type="match status" value="1"/>
</dbReference>
<dbReference type="InterPro" id="IPR055414">
    <property type="entry name" value="LRR_R13L4/SHOC2-like"/>
</dbReference>
<protein>
    <recommendedName>
        <fullName evidence="6">Disease resistance R13L4/SHOC-2-like LRR domain-containing protein</fullName>
    </recommendedName>
</protein>
<accession>A0A5P1FFH8</accession>
<dbReference type="Gramene" id="ONK76157">
    <property type="protein sequence ID" value="ONK76157"/>
    <property type="gene ID" value="A4U43_C03F24540"/>
</dbReference>
<dbReference type="GO" id="GO:0016020">
    <property type="term" value="C:membrane"/>
    <property type="evidence" value="ECO:0007669"/>
    <property type="project" value="UniProtKB-SubCell"/>
</dbReference>
<dbReference type="Pfam" id="PF23598">
    <property type="entry name" value="LRR_14"/>
    <property type="match status" value="1"/>
</dbReference>
<keyword evidence="4" id="KW-0675">Receptor</keyword>
<dbReference type="EMBL" id="CM007383">
    <property type="protein sequence ID" value="ONK76157.1"/>
    <property type="molecule type" value="Genomic_DNA"/>
</dbReference>
<gene>
    <name evidence="7" type="ORF">A4U43_C03F24540</name>
</gene>
<dbReference type="InterPro" id="IPR001611">
    <property type="entry name" value="Leu-rich_rpt"/>
</dbReference>
<sequence>MEEVRNVYLPALLTMDIQVIPEAASSKENELGRPPSEAEIFIETRKKKINPQGEKTINLIVSPPDLVFYGPRTELPSRATPESFTVINLLELDFSNNSLSGPIPAELGKLTNLTSLGLFSNNLTGKIPPEIGNMTSLGYLDVNTNQLEGELPSTISQLENLQTLQVFTNNFTGALPQDLGKHGLLVTASFSNNSFSGPLPPTLCSGFKL</sequence>
<keyword evidence="8" id="KW-1185">Reference proteome</keyword>
<evidence type="ECO:0000256" key="4">
    <source>
        <dbReference type="ARBA" id="ARBA00023170"/>
    </source>
</evidence>
<dbReference type="GO" id="GO:0033612">
    <property type="term" value="F:receptor serine/threonine kinase binding"/>
    <property type="evidence" value="ECO:0007669"/>
    <property type="project" value="TreeGrafter"/>
</dbReference>
<dbReference type="FunFam" id="3.80.10.10:FF:000221">
    <property type="entry name" value="Leucine-rich repeat receptor-like protein kinase PXL1"/>
    <property type="match status" value="1"/>
</dbReference>
<proteinExistence type="predicted"/>
<keyword evidence="3" id="KW-0677">Repeat</keyword>
<keyword evidence="2" id="KW-0433">Leucine-rich repeat</keyword>
<name>A0A5P1FFH8_ASPOF</name>
<comment type="subcellular location">
    <subcellularLocation>
        <location evidence="1">Membrane</location>
        <topology evidence="1">Single-pass membrane protein</topology>
    </subcellularLocation>
</comment>
<dbReference type="AlphaFoldDB" id="A0A5P1FFH8"/>
<evidence type="ECO:0000256" key="3">
    <source>
        <dbReference type="ARBA" id="ARBA00022737"/>
    </source>
</evidence>
<reference evidence="8" key="1">
    <citation type="journal article" date="2017" name="Nat. Commun.">
        <title>The asparagus genome sheds light on the origin and evolution of a young Y chromosome.</title>
        <authorList>
            <person name="Harkess A."/>
            <person name="Zhou J."/>
            <person name="Xu C."/>
            <person name="Bowers J.E."/>
            <person name="Van der Hulst R."/>
            <person name="Ayyampalayam S."/>
            <person name="Mercati F."/>
            <person name="Riccardi P."/>
            <person name="McKain M.R."/>
            <person name="Kakrana A."/>
            <person name="Tang H."/>
            <person name="Ray J."/>
            <person name="Groenendijk J."/>
            <person name="Arikit S."/>
            <person name="Mathioni S.M."/>
            <person name="Nakano M."/>
            <person name="Shan H."/>
            <person name="Telgmann-Rauber A."/>
            <person name="Kanno A."/>
            <person name="Yue Z."/>
            <person name="Chen H."/>
            <person name="Li W."/>
            <person name="Chen Y."/>
            <person name="Xu X."/>
            <person name="Zhang Y."/>
            <person name="Luo S."/>
            <person name="Chen H."/>
            <person name="Gao J."/>
            <person name="Mao Z."/>
            <person name="Pires J.C."/>
            <person name="Luo M."/>
            <person name="Kudrna D."/>
            <person name="Wing R.A."/>
            <person name="Meyers B.C."/>
            <person name="Yi K."/>
            <person name="Kong H."/>
            <person name="Lavrijsen P."/>
            <person name="Sunseri F."/>
            <person name="Falavigna A."/>
            <person name="Ye Y."/>
            <person name="Leebens-Mack J.H."/>
            <person name="Chen G."/>
        </authorList>
    </citation>
    <scope>NUCLEOTIDE SEQUENCE [LARGE SCALE GENOMIC DNA]</scope>
    <source>
        <strain evidence="8">cv. DH0086</strain>
    </source>
</reference>
<evidence type="ECO:0000259" key="6">
    <source>
        <dbReference type="Pfam" id="PF23598"/>
    </source>
</evidence>
<evidence type="ECO:0000256" key="2">
    <source>
        <dbReference type="ARBA" id="ARBA00022614"/>
    </source>
</evidence>
<dbReference type="Gene3D" id="3.80.10.10">
    <property type="entry name" value="Ribonuclease Inhibitor"/>
    <property type="match status" value="1"/>
</dbReference>
<dbReference type="InterPro" id="IPR050647">
    <property type="entry name" value="Plant_LRR-RLKs"/>
</dbReference>